<keyword evidence="3" id="KW-1185">Reference proteome</keyword>
<dbReference type="RefSeq" id="WP_173121587.1">
    <property type="nucleotide sequence ID" value="NZ_JABRWJ010000002.1"/>
</dbReference>
<dbReference type="Gene3D" id="3.40.630.30">
    <property type="match status" value="1"/>
</dbReference>
<organism evidence="2 3">
    <name type="scientific">Pseudaquabacterium terrae</name>
    <dbReference type="NCBI Taxonomy" id="2732868"/>
    <lineage>
        <taxon>Bacteria</taxon>
        <taxon>Pseudomonadati</taxon>
        <taxon>Pseudomonadota</taxon>
        <taxon>Betaproteobacteria</taxon>
        <taxon>Burkholderiales</taxon>
        <taxon>Sphaerotilaceae</taxon>
        <taxon>Pseudaquabacterium</taxon>
    </lineage>
</organism>
<dbReference type="Proteomes" id="UP000737171">
    <property type="component" value="Unassembled WGS sequence"/>
</dbReference>
<dbReference type="Pfam" id="PF21926">
    <property type="entry name" value="FeeM"/>
    <property type="match status" value="1"/>
</dbReference>
<evidence type="ECO:0000313" key="3">
    <source>
        <dbReference type="Proteomes" id="UP000737171"/>
    </source>
</evidence>
<dbReference type="SUPFAM" id="SSF55729">
    <property type="entry name" value="Acyl-CoA N-acyltransferases (Nat)"/>
    <property type="match status" value="1"/>
</dbReference>
<accession>A0ABX2EDL2</accession>
<dbReference type="InterPro" id="IPR054597">
    <property type="entry name" value="FeeM_cat"/>
</dbReference>
<sequence length="454" mass="49647">MKRSLRTALRRLFHQSARAAFGLVPRDLRHALVRAMIDCDPAPGPALDLKIADTQEELEACFALLHDAYVSSGFMQPDPSGLRVTAYHALPTTTTLCAKIHGKVVGTLSLVREGVFGFPMQSAFDLSAVRAKQGRIAEVSALAIHPDYRATGGQILFPLMKFMYEYCTSYFDTRHLVIAVNPNKIELYESLLFFERLPGQPVAQYGFANGAPAIGATLDLAVARERFRAVYGQRPERKNLFRYFVENRLANIRLPARRYNTTNDPVMTEELIEHFFMRRTNVFATLGARRQLLLRSLYELDARAGGQSGTVAAPGATLALRRHPRHSINCPGRLERLAADGGGSFRIKVVELSLSGFQAECAAPLAPGVSGLLTVELGAELRSVVRATAVRRIAGAQATYLGFRIDTPDAAWAACVSALQSGRTHAELQAEPLDLELPQAPALPLVQPAAACLI</sequence>
<evidence type="ECO:0000259" key="1">
    <source>
        <dbReference type="Pfam" id="PF21926"/>
    </source>
</evidence>
<dbReference type="InterPro" id="IPR016181">
    <property type="entry name" value="Acyl_CoA_acyltransferase"/>
</dbReference>
<proteinExistence type="predicted"/>
<evidence type="ECO:0000313" key="2">
    <source>
        <dbReference type="EMBL" id="NRF66478.1"/>
    </source>
</evidence>
<name>A0ABX2EDL2_9BURK</name>
<feature type="domain" description="N-acyl amino acid synthase FeeM catalytic core" evidence="1">
    <location>
        <begin position="60"/>
        <end position="219"/>
    </location>
</feature>
<reference evidence="2 3" key="1">
    <citation type="submission" date="2020-05" db="EMBL/GenBank/DDBJ databases">
        <title>Aquincola sp. isolate from soil.</title>
        <authorList>
            <person name="Han J."/>
            <person name="Kim D.-U."/>
        </authorList>
    </citation>
    <scope>NUCLEOTIDE SEQUENCE [LARGE SCALE GENOMIC DNA]</scope>
    <source>
        <strain evidence="2 3">S2</strain>
    </source>
</reference>
<dbReference type="EMBL" id="JABRWJ010000002">
    <property type="protein sequence ID" value="NRF66478.1"/>
    <property type="molecule type" value="Genomic_DNA"/>
</dbReference>
<protein>
    <recommendedName>
        <fullName evidence="1">N-acyl amino acid synthase FeeM catalytic core domain-containing protein</fullName>
    </recommendedName>
</protein>
<gene>
    <name evidence="2" type="ORF">HLB44_05740</name>
</gene>
<comment type="caution">
    <text evidence="2">The sequence shown here is derived from an EMBL/GenBank/DDBJ whole genome shotgun (WGS) entry which is preliminary data.</text>
</comment>